<dbReference type="Proteomes" id="UP000279307">
    <property type="component" value="Chromosome 4"/>
</dbReference>
<dbReference type="AlphaFoldDB" id="A0A3L8DSC4"/>
<reference evidence="1 2" key="1">
    <citation type="journal article" date="2018" name="Genome Res.">
        <title>The genomic architecture and molecular evolution of ant odorant receptors.</title>
        <authorList>
            <person name="McKenzie S.K."/>
            <person name="Kronauer D.J.C."/>
        </authorList>
    </citation>
    <scope>NUCLEOTIDE SEQUENCE [LARGE SCALE GENOMIC DNA]</scope>
    <source>
        <strain evidence="1">Clonal line C1</strain>
    </source>
</reference>
<organism evidence="1 2">
    <name type="scientific">Ooceraea biroi</name>
    <name type="common">Clonal raider ant</name>
    <name type="synonym">Cerapachys biroi</name>
    <dbReference type="NCBI Taxonomy" id="2015173"/>
    <lineage>
        <taxon>Eukaryota</taxon>
        <taxon>Metazoa</taxon>
        <taxon>Ecdysozoa</taxon>
        <taxon>Arthropoda</taxon>
        <taxon>Hexapoda</taxon>
        <taxon>Insecta</taxon>
        <taxon>Pterygota</taxon>
        <taxon>Neoptera</taxon>
        <taxon>Endopterygota</taxon>
        <taxon>Hymenoptera</taxon>
        <taxon>Apocrita</taxon>
        <taxon>Aculeata</taxon>
        <taxon>Formicoidea</taxon>
        <taxon>Formicidae</taxon>
        <taxon>Dorylinae</taxon>
        <taxon>Ooceraea</taxon>
    </lineage>
</organism>
<name>A0A3L8DSC4_OOCBI</name>
<protein>
    <submittedName>
        <fullName evidence="1">Uncharacterized protein</fullName>
    </submittedName>
</protein>
<evidence type="ECO:0000313" key="1">
    <source>
        <dbReference type="EMBL" id="RLU23330.1"/>
    </source>
</evidence>
<accession>A0A3L8DSC4</accession>
<proteinExistence type="predicted"/>
<sequence length="144" mass="16381">MTLIAQMIQSVYLPITRCTADLYLRGQSIFFRANLIDTKLKYIYGNLTTREFSLRRNGEFKRRLLMGILLNGNSAGINLGKIIFPCILTKLLVPRCAINIRRAFPNRTRRNATARLIQSAKRAIKSAKIALLFIAYIIHPGDVI</sequence>
<gene>
    <name evidence="1" type="ORF">DMN91_003534</name>
</gene>
<dbReference type="EMBL" id="QOIP01000004">
    <property type="protein sequence ID" value="RLU23330.1"/>
    <property type="molecule type" value="Genomic_DNA"/>
</dbReference>
<evidence type="ECO:0000313" key="2">
    <source>
        <dbReference type="Proteomes" id="UP000279307"/>
    </source>
</evidence>
<comment type="caution">
    <text evidence="1">The sequence shown here is derived from an EMBL/GenBank/DDBJ whole genome shotgun (WGS) entry which is preliminary data.</text>
</comment>